<dbReference type="PANTHER" id="PTHR34989">
    <property type="entry name" value="PROTEIN HDED"/>
    <property type="match status" value="1"/>
</dbReference>
<feature type="transmembrane region" description="Helical" evidence="1">
    <location>
        <begin position="51"/>
        <end position="72"/>
    </location>
</feature>
<dbReference type="InterPro" id="IPR005325">
    <property type="entry name" value="DUF308_memb"/>
</dbReference>
<dbReference type="InterPro" id="IPR052712">
    <property type="entry name" value="Acid_resist_chaperone_HdeD"/>
</dbReference>
<dbReference type="Proteomes" id="UP001501468">
    <property type="component" value="Unassembled WGS sequence"/>
</dbReference>
<evidence type="ECO:0000256" key="1">
    <source>
        <dbReference type="SAM" id="Phobius"/>
    </source>
</evidence>
<comment type="caution">
    <text evidence="2">The sequence shown here is derived from an EMBL/GenBank/DDBJ whole genome shotgun (WGS) entry which is preliminary data.</text>
</comment>
<name>A0ABP7EL31_9MICO</name>
<dbReference type="PANTHER" id="PTHR34989:SF1">
    <property type="entry name" value="PROTEIN HDED"/>
    <property type="match status" value="1"/>
</dbReference>
<feature type="transmembrane region" description="Helical" evidence="1">
    <location>
        <begin position="137"/>
        <end position="160"/>
    </location>
</feature>
<keyword evidence="1" id="KW-1133">Transmembrane helix</keyword>
<feature type="transmembrane region" description="Helical" evidence="1">
    <location>
        <begin position="110"/>
        <end position="131"/>
    </location>
</feature>
<dbReference type="Pfam" id="PF03729">
    <property type="entry name" value="DUF308"/>
    <property type="match status" value="2"/>
</dbReference>
<keyword evidence="3" id="KW-1185">Reference proteome</keyword>
<protein>
    <submittedName>
        <fullName evidence="2">HdeD family acid-resistance protein</fullName>
    </submittedName>
</protein>
<evidence type="ECO:0000313" key="2">
    <source>
        <dbReference type="EMBL" id="GAA3720716.1"/>
    </source>
</evidence>
<reference evidence="3" key="1">
    <citation type="journal article" date="2019" name="Int. J. Syst. Evol. Microbiol.">
        <title>The Global Catalogue of Microorganisms (GCM) 10K type strain sequencing project: providing services to taxonomists for standard genome sequencing and annotation.</title>
        <authorList>
            <consortium name="The Broad Institute Genomics Platform"/>
            <consortium name="The Broad Institute Genome Sequencing Center for Infectious Disease"/>
            <person name="Wu L."/>
            <person name="Ma J."/>
        </authorList>
    </citation>
    <scope>NUCLEOTIDE SEQUENCE [LARGE SCALE GENOMIC DNA]</scope>
    <source>
        <strain evidence="3">JCM 17125</strain>
    </source>
</reference>
<dbReference type="EMBL" id="BAABDC010000012">
    <property type="protein sequence ID" value="GAA3720716.1"/>
    <property type="molecule type" value="Genomic_DNA"/>
</dbReference>
<sequence length="179" mass="17976">MGIISVILGVLVLVWPKATLLVVAITFGLQLIVAGAVRLSVSRDLPSDPGWLKPVSIGLGVLSIIAGIICLFRPGTSLLVIAIFIAVGWIAEGIAALAQGFGSDRTTGARVFLIVMGVVSILGGLIVAIFPGSSLVVLTRIAGIALVVIGIVELVVAFMARRAAGTGAGTGSTAAPSPA</sequence>
<gene>
    <name evidence="2" type="ORF">GCM10022399_41370</name>
</gene>
<keyword evidence="1" id="KW-0472">Membrane</keyword>
<evidence type="ECO:0000313" key="3">
    <source>
        <dbReference type="Proteomes" id="UP001501468"/>
    </source>
</evidence>
<feature type="transmembrane region" description="Helical" evidence="1">
    <location>
        <begin position="78"/>
        <end position="98"/>
    </location>
</feature>
<keyword evidence="1" id="KW-0812">Transmembrane</keyword>
<organism evidence="2 3">
    <name type="scientific">Terrabacter ginsenosidimutans</name>
    <dbReference type="NCBI Taxonomy" id="490575"/>
    <lineage>
        <taxon>Bacteria</taxon>
        <taxon>Bacillati</taxon>
        <taxon>Actinomycetota</taxon>
        <taxon>Actinomycetes</taxon>
        <taxon>Micrococcales</taxon>
        <taxon>Intrasporangiaceae</taxon>
        <taxon>Terrabacter</taxon>
    </lineage>
</organism>
<feature type="transmembrane region" description="Helical" evidence="1">
    <location>
        <begin position="20"/>
        <end position="39"/>
    </location>
</feature>
<accession>A0ABP7EL31</accession>
<proteinExistence type="predicted"/>